<keyword evidence="2" id="KW-1185">Reference proteome</keyword>
<dbReference type="EMBL" id="JBHSBM010000024">
    <property type="protein sequence ID" value="MFC4060975.1"/>
    <property type="molecule type" value="Genomic_DNA"/>
</dbReference>
<dbReference type="Proteomes" id="UP001595850">
    <property type="component" value="Unassembled WGS sequence"/>
</dbReference>
<accession>A0ABV8IGN3</accession>
<name>A0ABV8IGN3_9ACTN</name>
<organism evidence="1 2">
    <name type="scientific">Planomonospora corallina</name>
    <dbReference type="NCBI Taxonomy" id="1806052"/>
    <lineage>
        <taxon>Bacteria</taxon>
        <taxon>Bacillati</taxon>
        <taxon>Actinomycetota</taxon>
        <taxon>Actinomycetes</taxon>
        <taxon>Streptosporangiales</taxon>
        <taxon>Streptosporangiaceae</taxon>
        <taxon>Planomonospora</taxon>
    </lineage>
</organism>
<proteinExistence type="predicted"/>
<comment type="caution">
    <text evidence="1">The sequence shown here is derived from an EMBL/GenBank/DDBJ whole genome shotgun (WGS) entry which is preliminary data.</text>
</comment>
<reference evidence="2" key="1">
    <citation type="journal article" date="2019" name="Int. J. Syst. Evol. Microbiol.">
        <title>The Global Catalogue of Microorganisms (GCM) 10K type strain sequencing project: providing services to taxonomists for standard genome sequencing and annotation.</title>
        <authorList>
            <consortium name="The Broad Institute Genomics Platform"/>
            <consortium name="The Broad Institute Genome Sequencing Center for Infectious Disease"/>
            <person name="Wu L."/>
            <person name="Ma J."/>
        </authorList>
    </citation>
    <scope>NUCLEOTIDE SEQUENCE [LARGE SCALE GENOMIC DNA]</scope>
    <source>
        <strain evidence="2">TBRC 4489</strain>
    </source>
</reference>
<protein>
    <submittedName>
        <fullName evidence="1">Uncharacterized protein</fullName>
    </submittedName>
</protein>
<evidence type="ECO:0000313" key="2">
    <source>
        <dbReference type="Proteomes" id="UP001595850"/>
    </source>
</evidence>
<dbReference type="RefSeq" id="WP_377290725.1">
    <property type="nucleotide sequence ID" value="NZ_JBHSBM010000024.1"/>
</dbReference>
<sequence length="80" mass="8801">MGRIIQLRQHDEDASSIEITRGELSGLLTTAQRHFSGFLDLARRWAAATTPGLADRLTSALDRHFMINGVSSFSDGRATQ</sequence>
<gene>
    <name evidence="1" type="ORF">ACFOWE_21955</name>
</gene>
<evidence type="ECO:0000313" key="1">
    <source>
        <dbReference type="EMBL" id="MFC4060975.1"/>
    </source>
</evidence>